<feature type="domain" description="Glycoside Hydrolase 20C C-terminal" evidence="4">
    <location>
        <begin position="414"/>
        <end position="597"/>
    </location>
</feature>
<evidence type="ECO:0000256" key="1">
    <source>
        <dbReference type="ARBA" id="ARBA00006285"/>
    </source>
</evidence>
<keyword evidence="6" id="KW-1185">Reference proteome</keyword>
<dbReference type="Proteomes" id="UP001451571">
    <property type="component" value="Chromosome"/>
</dbReference>
<feature type="domain" description="Glycoside hydrolase family 20 catalytic" evidence="3">
    <location>
        <begin position="89"/>
        <end position="275"/>
    </location>
</feature>
<dbReference type="InterPro" id="IPR017853">
    <property type="entry name" value="GH"/>
</dbReference>
<evidence type="ECO:0000313" key="5">
    <source>
        <dbReference type="EMBL" id="XAH75715.1"/>
    </source>
</evidence>
<dbReference type="PANTHER" id="PTHR21040">
    <property type="entry name" value="BCDNA.GH04120"/>
    <property type="match status" value="1"/>
</dbReference>
<dbReference type="InterPro" id="IPR015883">
    <property type="entry name" value="Glyco_hydro_20_cat"/>
</dbReference>
<proteinExistence type="inferred from homology"/>
<accession>A0ABZ3F0R6</accession>
<dbReference type="CDD" id="cd06565">
    <property type="entry name" value="GH20_GcnA-like"/>
    <property type="match status" value="1"/>
</dbReference>
<dbReference type="InterPro" id="IPR041063">
    <property type="entry name" value="Glyco_H_20C_C"/>
</dbReference>
<comment type="similarity">
    <text evidence="1">Belongs to the glycosyl hydrolase 20 family.</text>
</comment>
<gene>
    <name evidence="5" type="ORF">V6984_08170</name>
</gene>
<protein>
    <submittedName>
        <fullName evidence="5">Beta-N-acetylhexosaminidase</fullName>
    </submittedName>
</protein>
<dbReference type="RefSeq" id="WP_342759286.1">
    <property type="nucleotide sequence ID" value="NZ_CP146256.1"/>
</dbReference>
<organism evidence="5 6">
    <name type="scientific">Kineothrix sedimenti</name>
    <dbReference type="NCBI Taxonomy" id="3123317"/>
    <lineage>
        <taxon>Bacteria</taxon>
        <taxon>Bacillati</taxon>
        <taxon>Bacillota</taxon>
        <taxon>Clostridia</taxon>
        <taxon>Lachnospirales</taxon>
        <taxon>Lachnospiraceae</taxon>
        <taxon>Kineothrix</taxon>
    </lineage>
</organism>
<dbReference type="SUPFAM" id="SSF51445">
    <property type="entry name" value="(Trans)glycosidases"/>
    <property type="match status" value="1"/>
</dbReference>
<dbReference type="EMBL" id="CP146256">
    <property type="protein sequence ID" value="XAH75715.1"/>
    <property type="molecule type" value="Genomic_DNA"/>
</dbReference>
<dbReference type="Pfam" id="PF18088">
    <property type="entry name" value="Glyco_H_20C_C"/>
    <property type="match status" value="1"/>
</dbReference>
<sequence>MKIRTFDLSEKLKPIVEKANFFLQNSPDACEYTLSACESENKGYFLRKEKETLTVEYAKLPDLGRAIMAAAQADGSLELEERKQFGDFGYMLDCSRNAVPAMNTLKKLVPFLALLGYNFLGLYIEDTIKVSEEPYLGYMRGAFKPEEIKEISAYAAEYGMEIRPYVQSLAHFNQIKRYEEYQKMIDTDDILLADSERTYEFLDHYIKTIADCFSSGKINIGMDEAHMVGLGKYLDSHGYKNRFEIMYDHLKKVTAICEKYGLRPQIWSDMFFRLVFGGEYYKADQKLAEKVIIPEGLEIVYWDYYSCDENRYDEMLRQHLQLTDNIGFAAGAWKWTGFAPHNRYSMESGKAALNACKKNRVDSVVITGWGDNGAEASQFSNLPALFADANLAYESKITNTAFWMLTGMKWEEFMLIDCTNPLSDTSGKHNNASKYFLYNDPLIGTFDSVAEQLEKDYFDKIAKKLETCIDLRQDSDFIYLFETQKVLCDVLQQKVDLGIRLRRAYCEKDITALKEIAEAEIPQITEKLDIFYNAFREQWYLENKTFGFEIQSQRIGGLKQRLRESSERISFYVNGDLKIVEELEEENLPFHYFEDNQLATLNYNLWSDIVSPAVIG</sequence>
<evidence type="ECO:0000256" key="2">
    <source>
        <dbReference type="ARBA" id="ARBA00022801"/>
    </source>
</evidence>
<reference evidence="5 6" key="1">
    <citation type="submission" date="2024-02" db="EMBL/GenBank/DDBJ databases">
        <title>Bacterial strain from lacustrine sediment.</title>
        <authorList>
            <person name="Petit C."/>
            <person name="Fadhlaoui K."/>
        </authorList>
    </citation>
    <scope>NUCLEOTIDE SEQUENCE [LARGE SCALE GENOMIC DNA]</scope>
    <source>
        <strain evidence="5 6">IPX-CK</strain>
    </source>
</reference>
<evidence type="ECO:0000313" key="6">
    <source>
        <dbReference type="Proteomes" id="UP001451571"/>
    </source>
</evidence>
<keyword evidence="2" id="KW-0378">Hydrolase</keyword>
<dbReference type="Gene3D" id="3.20.20.80">
    <property type="entry name" value="Glycosidases"/>
    <property type="match status" value="1"/>
</dbReference>
<evidence type="ECO:0000259" key="3">
    <source>
        <dbReference type="Pfam" id="PF00728"/>
    </source>
</evidence>
<evidence type="ECO:0000259" key="4">
    <source>
        <dbReference type="Pfam" id="PF18088"/>
    </source>
</evidence>
<dbReference type="PANTHER" id="PTHR21040:SF8">
    <property type="entry name" value="BCDNA.GH04120"/>
    <property type="match status" value="1"/>
</dbReference>
<name>A0ABZ3F0R6_9FIRM</name>
<dbReference type="Pfam" id="PF00728">
    <property type="entry name" value="Glyco_hydro_20"/>
    <property type="match status" value="1"/>
</dbReference>
<dbReference type="InterPro" id="IPR038901">
    <property type="entry name" value="HEXDC-like"/>
</dbReference>
<dbReference type="Gene3D" id="1.20.120.670">
    <property type="entry name" value="N-acetyl-b-d-glucoasminidase"/>
    <property type="match status" value="1"/>
</dbReference>